<gene>
    <name evidence="9" type="ORF">CINCED_3A024486</name>
</gene>
<feature type="binding site" evidence="7">
    <location>
        <position position="200"/>
    </location>
    <ligand>
        <name>Zn(2+)</name>
        <dbReference type="ChEBI" id="CHEBI:29105"/>
    </ligand>
</feature>
<dbReference type="InterPro" id="IPR003000">
    <property type="entry name" value="Sirtuin"/>
</dbReference>
<dbReference type="InterPro" id="IPR026590">
    <property type="entry name" value="Ssirtuin_cat_dom"/>
</dbReference>
<protein>
    <recommendedName>
        <fullName evidence="1">protein acetyllysine N-acetyltransferase</fullName>
        <ecNumber evidence="1">2.3.1.286</ecNumber>
    </recommendedName>
</protein>
<evidence type="ECO:0000256" key="3">
    <source>
        <dbReference type="ARBA" id="ARBA00022723"/>
    </source>
</evidence>
<feature type="binding site" evidence="7">
    <location>
        <position position="235"/>
    </location>
    <ligand>
        <name>Zn(2+)</name>
        <dbReference type="ChEBI" id="CHEBI:29105"/>
    </ligand>
</feature>
<dbReference type="Gene3D" id="3.40.50.1220">
    <property type="entry name" value="TPP-binding domain"/>
    <property type="match status" value="1"/>
</dbReference>
<dbReference type="Pfam" id="PF02146">
    <property type="entry name" value="SIR2"/>
    <property type="match status" value="1"/>
</dbReference>
<dbReference type="GO" id="GO:0005634">
    <property type="term" value="C:nucleus"/>
    <property type="evidence" value="ECO:0007669"/>
    <property type="project" value="TreeGrafter"/>
</dbReference>
<feature type="domain" description="Deacetylase sirtuin-type" evidence="8">
    <location>
        <begin position="86"/>
        <end position="330"/>
    </location>
</feature>
<sequence>MGNSLECQKCFTTGGSCEIFRKVKFVQLCHHKKSRTSFSAKYTVNRLNVASWRISISIQMSCNYAEGLTPYKNKGKVGMIEIFDAPNDLNEKISLLADWIKNSKYTVFHTGAGISTSAGIPDFRGPNGVWTLEKQGKKPEINLDFNDAMPTLTHMAIKTLVKKGYVKYVVSQNIDGLHLKSGLLREHMSEVHGNMFTMKCNKCNRSFTSQTAVKTVGQQNLNISCLGKTKKGSLCRGILHDTILDWEHRLPYNELQMAELHSNNADLCICLGTSLQIQPINLVPFKAKKNKGKVVICNLQKTMCDRKADLVIHTYVDDMMKSLMGILGVEIENYDEKLDPTKMTNPTDWTIYEIDLLNMQDIKKDETKSKKRKLQDQIL</sequence>
<dbReference type="OrthoDB" id="2919105at2759"/>
<name>A0A5E4N2Q0_9HEMI</name>
<dbReference type="FunFam" id="3.40.50.1220:FF:000038">
    <property type="entry name" value="NAD-dependent protein deacetylase sirtuin-6 isoform X2"/>
    <property type="match status" value="1"/>
</dbReference>
<dbReference type="EMBL" id="CABPRJ010001434">
    <property type="protein sequence ID" value="VVC36564.1"/>
    <property type="molecule type" value="Genomic_DNA"/>
</dbReference>
<organism evidence="9 10">
    <name type="scientific">Cinara cedri</name>
    <dbReference type="NCBI Taxonomy" id="506608"/>
    <lineage>
        <taxon>Eukaryota</taxon>
        <taxon>Metazoa</taxon>
        <taxon>Ecdysozoa</taxon>
        <taxon>Arthropoda</taxon>
        <taxon>Hexapoda</taxon>
        <taxon>Insecta</taxon>
        <taxon>Pterygota</taxon>
        <taxon>Neoptera</taxon>
        <taxon>Paraneoptera</taxon>
        <taxon>Hemiptera</taxon>
        <taxon>Sternorrhyncha</taxon>
        <taxon>Aphidomorpha</taxon>
        <taxon>Aphidoidea</taxon>
        <taxon>Aphididae</taxon>
        <taxon>Lachninae</taxon>
        <taxon>Cinara</taxon>
    </lineage>
</organism>
<keyword evidence="2" id="KW-0808">Transferase</keyword>
<dbReference type="GO" id="GO:0046969">
    <property type="term" value="F:histone H3K9 deacetylase activity, NAD-dependent"/>
    <property type="evidence" value="ECO:0007669"/>
    <property type="project" value="TreeGrafter"/>
</dbReference>
<dbReference type="GO" id="GO:0070403">
    <property type="term" value="F:NAD+ binding"/>
    <property type="evidence" value="ECO:0007669"/>
    <property type="project" value="InterPro"/>
</dbReference>
<evidence type="ECO:0000256" key="1">
    <source>
        <dbReference type="ARBA" id="ARBA00012928"/>
    </source>
</evidence>
<dbReference type="GO" id="GO:0003714">
    <property type="term" value="F:transcription corepressor activity"/>
    <property type="evidence" value="ECO:0007669"/>
    <property type="project" value="TreeGrafter"/>
</dbReference>
<feature type="binding site" evidence="7">
    <location>
        <position position="225"/>
    </location>
    <ligand>
        <name>Zn(2+)</name>
        <dbReference type="ChEBI" id="CHEBI:29105"/>
    </ligand>
</feature>
<dbReference type="SUPFAM" id="SSF52467">
    <property type="entry name" value="DHS-like NAD/FAD-binding domain"/>
    <property type="match status" value="1"/>
</dbReference>
<evidence type="ECO:0000256" key="7">
    <source>
        <dbReference type="PROSITE-ProRule" id="PRU00236"/>
    </source>
</evidence>
<dbReference type="PANTHER" id="PTHR11085:SF12">
    <property type="entry name" value="NAD-DEPENDENT PROTEIN DEACYLASE SIRTUIN-6"/>
    <property type="match status" value="1"/>
</dbReference>
<dbReference type="AlphaFoldDB" id="A0A5E4N2Q0"/>
<dbReference type="Gene3D" id="2.20.28.200">
    <property type="match status" value="1"/>
</dbReference>
<evidence type="ECO:0000259" key="8">
    <source>
        <dbReference type="PROSITE" id="PS50305"/>
    </source>
</evidence>
<dbReference type="InterPro" id="IPR050134">
    <property type="entry name" value="NAD-dep_sirtuin_deacylases"/>
</dbReference>
<feature type="binding site" evidence="7">
    <location>
        <position position="203"/>
    </location>
    <ligand>
        <name>Zn(2+)</name>
        <dbReference type="ChEBI" id="CHEBI:29105"/>
    </ligand>
</feature>
<evidence type="ECO:0000313" key="10">
    <source>
        <dbReference type="Proteomes" id="UP000325440"/>
    </source>
</evidence>
<dbReference type="InterPro" id="IPR029035">
    <property type="entry name" value="DHS-like_NAD/FAD-binding_dom"/>
</dbReference>
<keyword evidence="5" id="KW-0520">NAD</keyword>
<reference evidence="9 10" key="1">
    <citation type="submission" date="2019-08" db="EMBL/GenBank/DDBJ databases">
        <authorList>
            <person name="Alioto T."/>
            <person name="Alioto T."/>
            <person name="Gomez Garrido J."/>
        </authorList>
    </citation>
    <scope>NUCLEOTIDE SEQUENCE [LARGE SCALE GENOMIC DNA]</scope>
</reference>
<keyword evidence="3 7" id="KW-0479">Metal-binding</keyword>
<proteinExistence type="inferred from homology"/>
<evidence type="ECO:0000256" key="5">
    <source>
        <dbReference type="ARBA" id="ARBA00023027"/>
    </source>
</evidence>
<comment type="similarity">
    <text evidence="6">Belongs to the sirtuin family. Class IV subfamily.</text>
</comment>
<keyword evidence="4 7" id="KW-0862">Zinc</keyword>
<dbReference type="PANTHER" id="PTHR11085">
    <property type="entry name" value="NAD-DEPENDENT PROTEIN DEACYLASE SIRTUIN-5, MITOCHONDRIAL-RELATED"/>
    <property type="match status" value="1"/>
</dbReference>
<dbReference type="PROSITE" id="PS50305">
    <property type="entry name" value="SIRTUIN"/>
    <property type="match status" value="1"/>
</dbReference>
<evidence type="ECO:0000256" key="4">
    <source>
        <dbReference type="ARBA" id="ARBA00022833"/>
    </source>
</evidence>
<evidence type="ECO:0000313" key="9">
    <source>
        <dbReference type="EMBL" id="VVC36564.1"/>
    </source>
</evidence>
<dbReference type="EC" id="2.3.1.286" evidence="1"/>
<feature type="active site" description="Proton acceptor" evidence="7">
    <location>
        <position position="192"/>
    </location>
</feature>
<dbReference type="GO" id="GO:0046872">
    <property type="term" value="F:metal ion binding"/>
    <property type="evidence" value="ECO:0007669"/>
    <property type="project" value="UniProtKB-KW"/>
</dbReference>
<dbReference type="Proteomes" id="UP000325440">
    <property type="component" value="Unassembled WGS sequence"/>
</dbReference>
<dbReference type="GO" id="GO:0000122">
    <property type="term" value="P:negative regulation of transcription by RNA polymerase II"/>
    <property type="evidence" value="ECO:0007669"/>
    <property type="project" value="TreeGrafter"/>
</dbReference>
<keyword evidence="10" id="KW-1185">Reference proteome</keyword>
<evidence type="ECO:0000256" key="6">
    <source>
        <dbReference type="ARBA" id="ARBA00038170"/>
    </source>
</evidence>
<evidence type="ECO:0000256" key="2">
    <source>
        <dbReference type="ARBA" id="ARBA00022679"/>
    </source>
</evidence>
<accession>A0A5E4N2Q0</accession>